<sequence length="47" mass="4968">MRMHEKNSSPFSYALGVITTAAGALFLGQCAPISKTLTEPVPLLPAH</sequence>
<organism evidence="1 2">
    <name type="scientific">Providencia hangzhouensis</name>
    <dbReference type="NCBI Taxonomy" id="3031799"/>
    <lineage>
        <taxon>Bacteria</taxon>
        <taxon>Pseudomonadati</taxon>
        <taxon>Pseudomonadota</taxon>
        <taxon>Gammaproteobacteria</taxon>
        <taxon>Enterobacterales</taxon>
        <taxon>Morganellaceae</taxon>
        <taxon>Providencia</taxon>
    </lineage>
</organism>
<protein>
    <recommendedName>
        <fullName evidence="3">Lipoprotein</fullName>
    </recommendedName>
</protein>
<accession>A0ABY9ZCX2</accession>
<evidence type="ECO:0008006" key="3">
    <source>
        <dbReference type="Google" id="ProtNLM"/>
    </source>
</evidence>
<keyword evidence="2" id="KW-1185">Reference proteome</keyword>
<dbReference type="Proteomes" id="UP001163184">
    <property type="component" value="Chromosome"/>
</dbReference>
<dbReference type="RefSeq" id="WP_180312528.1">
    <property type="nucleotide sequence ID" value="NZ_CP135052.1"/>
</dbReference>
<evidence type="ECO:0000313" key="2">
    <source>
        <dbReference type="Proteomes" id="UP001163184"/>
    </source>
</evidence>
<proteinExistence type="predicted"/>
<name>A0ABY9ZCX2_9GAMM</name>
<reference evidence="1" key="1">
    <citation type="journal article" date="2023" name="Microbiol. Spectr.">
        <title>Whole-genome sequencing provides insights into a novel species: Providencia hangzhouensis associated with urinary tract infections.</title>
        <authorList>
            <person name="Dong X."/>
            <person name="Yu Y."/>
            <person name="Liu J."/>
            <person name="Cao D."/>
            <person name="Xiang Y."/>
            <person name="Bi K."/>
            <person name="Yuan X."/>
            <person name="Li S."/>
            <person name="Wu T."/>
            <person name="Zhang Y."/>
        </authorList>
    </citation>
    <scope>NUCLEOTIDE SEQUENCE</scope>
    <source>
        <strain evidence="1">PR-310</strain>
    </source>
</reference>
<dbReference type="EMBL" id="CP135052">
    <property type="protein sequence ID" value="WNK25572.1"/>
    <property type="molecule type" value="Genomic_DNA"/>
</dbReference>
<gene>
    <name evidence="1" type="ORF">PZ638_06750</name>
</gene>
<evidence type="ECO:0000313" key="1">
    <source>
        <dbReference type="EMBL" id="WNK25572.1"/>
    </source>
</evidence>
<dbReference type="GeneID" id="92274145"/>